<evidence type="ECO:0008006" key="3">
    <source>
        <dbReference type="Google" id="ProtNLM"/>
    </source>
</evidence>
<evidence type="ECO:0000313" key="2">
    <source>
        <dbReference type="Proteomes" id="UP000078335"/>
    </source>
</evidence>
<dbReference type="Proteomes" id="UP000078335">
    <property type="component" value="Unassembled WGS sequence"/>
</dbReference>
<evidence type="ECO:0000313" key="1">
    <source>
        <dbReference type="EMBL" id="KTR42270.1"/>
    </source>
</evidence>
<reference evidence="1 2" key="1">
    <citation type="journal article" date="2016" name="Front. Microbiol.">
        <title>Genomic Resource of Rice Seed Associated Bacteria.</title>
        <authorList>
            <person name="Midha S."/>
            <person name="Bansal K."/>
            <person name="Sharma S."/>
            <person name="Kumar N."/>
            <person name="Patil P.P."/>
            <person name="Chaudhry V."/>
            <person name="Patil P.B."/>
        </authorList>
    </citation>
    <scope>NUCLEOTIDE SEQUENCE [LARGE SCALE GENOMIC DNA]</scope>
    <source>
        <strain evidence="1 2">NS263</strain>
    </source>
</reference>
<gene>
    <name evidence="1" type="ORF">NS263_02620</name>
</gene>
<dbReference type="RefSeq" id="WP_058727744.1">
    <property type="nucleotide sequence ID" value="NZ_LDRB01000010.1"/>
</dbReference>
<organism evidence="1 2">
    <name type="scientific">Curtobacterium oceanosedimentum</name>
    <dbReference type="NCBI Taxonomy" id="465820"/>
    <lineage>
        <taxon>Bacteria</taxon>
        <taxon>Bacillati</taxon>
        <taxon>Actinomycetota</taxon>
        <taxon>Actinomycetes</taxon>
        <taxon>Micrococcales</taxon>
        <taxon>Microbacteriaceae</taxon>
        <taxon>Curtobacterium</taxon>
    </lineage>
</organism>
<protein>
    <recommendedName>
        <fullName evidence="3">DUF695 domain-containing protein</fullName>
    </recommendedName>
</protein>
<name>A0ABR5S9C6_9MICO</name>
<dbReference type="EMBL" id="LDRB01000010">
    <property type="protein sequence ID" value="KTR42270.1"/>
    <property type="molecule type" value="Genomic_DNA"/>
</dbReference>
<proteinExistence type="predicted"/>
<accession>A0ABR5S9C6</accession>
<sequence>MTERPSSETLRTVAAAWEALWTPALPGARDSYEFGAGVLLEFERLPGLHRHAELAVEYAEHVFRALHLLRALSASTPSERVFVATMSWSEGPTPAPRDPWVERYLPATLWHSEPDDTRAGPDEEPHFQHTFVTELSVDDPALAAVIPLSVDDRVSFSVFPESASWVYTANEDGAHVRTTPDRAPALVAAFPEWVGRATNFRPTAVDDEPEWQIEFTHLRQQDAARVLDAIEVQGLLPHPAFGRLVDPRDTHWVAVDRGNAQALRILRTGRAAEVVDSCTGERCRKTVADVRRRFTENGDPLGGLDEFIDEIAYRHPSEAQDGRLERRFWDPSKRYDDIDGD</sequence>
<comment type="caution">
    <text evidence="1">The sequence shown here is derived from an EMBL/GenBank/DDBJ whole genome shotgun (WGS) entry which is preliminary data.</text>
</comment>
<keyword evidence="2" id="KW-1185">Reference proteome</keyword>